<feature type="transmembrane region" description="Helical" evidence="4">
    <location>
        <begin position="265"/>
        <end position="287"/>
    </location>
</feature>
<feature type="signal peptide" evidence="5">
    <location>
        <begin position="1"/>
        <end position="30"/>
    </location>
</feature>
<dbReference type="SMART" id="SM00062">
    <property type="entry name" value="PBPb"/>
    <property type="match status" value="1"/>
</dbReference>
<dbReference type="SMART" id="SM00387">
    <property type="entry name" value="HATPase_c"/>
    <property type="match status" value="1"/>
</dbReference>
<dbReference type="SUPFAM" id="SSF55874">
    <property type="entry name" value="ATPase domain of HSP90 chaperone/DNA topoisomerase II/histidine kinase"/>
    <property type="match status" value="1"/>
</dbReference>
<dbReference type="Pfam" id="PF02518">
    <property type="entry name" value="HATPase_c"/>
    <property type="match status" value="1"/>
</dbReference>
<dbReference type="Gene3D" id="1.10.287.130">
    <property type="match status" value="1"/>
</dbReference>
<dbReference type="InterPro" id="IPR036890">
    <property type="entry name" value="HATPase_C_sf"/>
</dbReference>
<dbReference type="Proteomes" id="UP000306416">
    <property type="component" value="Unassembled WGS sequence"/>
</dbReference>
<keyword evidence="4" id="KW-1133">Transmembrane helix</keyword>
<dbReference type="PANTHER" id="PTHR43065:SF42">
    <property type="entry name" value="TWO-COMPONENT SENSOR PPRA"/>
    <property type="match status" value="1"/>
</dbReference>
<feature type="chain" id="PRO_5020328998" description="histidine kinase" evidence="5">
    <location>
        <begin position="31"/>
        <end position="563"/>
    </location>
</feature>
<keyword evidence="3" id="KW-0597">Phosphoprotein</keyword>
<evidence type="ECO:0000256" key="4">
    <source>
        <dbReference type="SAM" id="Phobius"/>
    </source>
</evidence>
<comment type="catalytic activity">
    <reaction evidence="1">
        <text>ATP + protein L-histidine = ADP + protein N-phospho-L-histidine.</text>
        <dbReference type="EC" id="2.7.13.3"/>
    </reaction>
</comment>
<evidence type="ECO:0000256" key="2">
    <source>
        <dbReference type="ARBA" id="ARBA00012438"/>
    </source>
</evidence>
<dbReference type="CDD" id="cd00082">
    <property type="entry name" value="HisKA"/>
    <property type="match status" value="1"/>
</dbReference>
<protein>
    <recommendedName>
        <fullName evidence="2">histidine kinase</fullName>
        <ecNumber evidence="2">2.7.13.3</ecNumber>
    </recommendedName>
</protein>
<comment type="caution">
    <text evidence="7">The sequence shown here is derived from an EMBL/GenBank/DDBJ whole genome shotgun (WGS) entry which is preliminary data.</text>
</comment>
<name>A0A4S1CES9_9BACT</name>
<evidence type="ECO:0000313" key="7">
    <source>
        <dbReference type="EMBL" id="TGU71550.1"/>
    </source>
</evidence>
<dbReference type="AlphaFoldDB" id="A0A4S1CES9"/>
<dbReference type="InterPro" id="IPR036097">
    <property type="entry name" value="HisK_dim/P_sf"/>
</dbReference>
<gene>
    <name evidence="7" type="ORF">E4633_14660</name>
</gene>
<proteinExistence type="predicted"/>
<evidence type="ECO:0000256" key="5">
    <source>
        <dbReference type="SAM" id="SignalP"/>
    </source>
</evidence>
<dbReference type="Gene3D" id="3.30.565.10">
    <property type="entry name" value="Histidine kinase-like ATPase, C-terminal domain"/>
    <property type="match status" value="1"/>
</dbReference>
<dbReference type="EC" id="2.7.13.3" evidence="2"/>
<dbReference type="InterPro" id="IPR003594">
    <property type="entry name" value="HATPase_dom"/>
</dbReference>
<dbReference type="EMBL" id="SRSC01000003">
    <property type="protein sequence ID" value="TGU71550.1"/>
    <property type="molecule type" value="Genomic_DNA"/>
</dbReference>
<evidence type="ECO:0000256" key="1">
    <source>
        <dbReference type="ARBA" id="ARBA00000085"/>
    </source>
</evidence>
<dbReference type="PANTHER" id="PTHR43065">
    <property type="entry name" value="SENSOR HISTIDINE KINASE"/>
    <property type="match status" value="1"/>
</dbReference>
<dbReference type="GO" id="GO:0000155">
    <property type="term" value="F:phosphorelay sensor kinase activity"/>
    <property type="evidence" value="ECO:0007669"/>
    <property type="project" value="InterPro"/>
</dbReference>
<keyword evidence="4" id="KW-0812">Transmembrane</keyword>
<dbReference type="SUPFAM" id="SSF53850">
    <property type="entry name" value="Periplasmic binding protein-like II"/>
    <property type="match status" value="1"/>
</dbReference>
<accession>A0A4S1CES9</accession>
<dbReference type="PROSITE" id="PS50109">
    <property type="entry name" value="HIS_KIN"/>
    <property type="match status" value="1"/>
</dbReference>
<evidence type="ECO:0000313" key="8">
    <source>
        <dbReference type="Proteomes" id="UP000306416"/>
    </source>
</evidence>
<organism evidence="7 8">
    <name type="scientific">Geomonas terrae</name>
    <dbReference type="NCBI Taxonomy" id="2562681"/>
    <lineage>
        <taxon>Bacteria</taxon>
        <taxon>Pseudomonadati</taxon>
        <taxon>Thermodesulfobacteriota</taxon>
        <taxon>Desulfuromonadia</taxon>
        <taxon>Geobacterales</taxon>
        <taxon>Geobacteraceae</taxon>
        <taxon>Geomonas</taxon>
    </lineage>
</organism>
<dbReference type="CDD" id="cd13704">
    <property type="entry name" value="PBP2_HisK"/>
    <property type="match status" value="1"/>
</dbReference>
<feature type="domain" description="Histidine kinase" evidence="6">
    <location>
        <begin position="323"/>
        <end position="561"/>
    </location>
</feature>
<dbReference type="InterPro" id="IPR001638">
    <property type="entry name" value="Solute-binding_3/MltF_N"/>
</dbReference>
<keyword evidence="5" id="KW-0732">Signal</keyword>
<dbReference type="InterPro" id="IPR005467">
    <property type="entry name" value="His_kinase_dom"/>
</dbReference>
<sequence>MAYLLSYMRRFLPALLLPALLLLVPCSGWAAAGGTIVVGGDHNYPPYEFIDKDGHPAGFNVDLTRAIAEVMGMTVEIRLGRWEEMRRALQTGEVDILQGMVQADVRAKDYEFSPPHSIINQSVFARRGTKPVRDLNDLKGKDVLVQNGGMMHDYLLEKNIGARIFPVDTHVDALRQLAAGKHDYALVGNLPGLYLSREFGLSNIVPVGRLFAGQPYAYAVKRGNDQILSQFSEGLTILKNTGRYEKIHDKWLGALEPSPVSWRKIVTYAAITALPLLLLLSAIGYINRTLKKEIAHRTREMQLQQQQLIQADKMASLGILVSGIAHEINNPTGLLLYNLPVLKKIFRSAEEHLEERFRQEGDFMIGGLRYSQFREDIPLLIDEMQDGATRIKRIVEDLKDFARKDTSEMDQSVLLNDVVRAALRLVDNSIRKTTGNVVTNLADGLPAVRGNAQRIEQVVVNLILNACQALPDPSKGIVLTTGYDPERKEVLLLVRDEGVGIPKEDLSRIADPFFTTKRETGGTGLGLSVSASIIKEHEGTMIFESRPGEGTTVRVALPALQGA</sequence>
<evidence type="ECO:0000256" key="3">
    <source>
        <dbReference type="ARBA" id="ARBA00022553"/>
    </source>
</evidence>
<dbReference type="SUPFAM" id="SSF47384">
    <property type="entry name" value="Homodimeric domain of signal transducing histidine kinase"/>
    <property type="match status" value="1"/>
</dbReference>
<reference evidence="7 8" key="1">
    <citation type="submission" date="2019-04" db="EMBL/GenBank/DDBJ databases">
        <title>Geobacter oryzae sp. nov., ferric-reducing bacteria isolated from paddy soil.</title>
        <authorList>
            <person name="Xu Z."/>
            <person name="Masuda Y."/>
            <person name="Itoh H."/>
            <person name="Senoo K."/>
        </authorList>
    </citation>
    <scope>NUCLEOTIDE SEQUENCE [LARGE SCALE GENOMIC DNA]</scope>
    <source>
        <strain evidence="7 8">Red111</strain>
    </source>
</reference>
<dbReference type="InterPro" id="IPR004358">
    <property type="entry name" value="Sig_transdc_His_kin-like_C"/>
</dbReference>
<keyword evidence="8" id="KW-1185">Reference proteome</keyword>
<evidence type="ECO:0000259" key="6">
    <source>
        <dbReference type="PROSITE" id="PS50109"/>
    </source>
</evidence>
<dbReference type="InterPro" id="IPR003661">
    <property type="entry name" value="HisK_dim/P_dom"/>
</dbReference>
<dbReference type="Pfam" id="PF00497">
    <property type="entry name" value="SBP_bac_3"/>
    <property type="match status" value="1"/>
</dbReference>
<dbReference type="Gene3D" id="3.40.190.10">
    <property type="entry name" value="Periplasmic binding protein-like II"/>
    <property type="match status" value="2"/>
</dbReference>
<dbReference type="PRINTS" id="PR00344">
    <property type="entry name" value="BCTRLSENSOR"/>
</dbReference>
<keyword evidence="4" id="KW-0472">Membrane</keyword>